<feature type="compositionally biased region" description="Basic and acidic residues" evidence="1">
    <location>
        <begin position="532"/>
        <end position="544"/>
    </location>
</feature>
<feature type="compositionally biased region" description="Polar residues" evidence="1">
    <location>
        <begin position="895"/>
        <end position="909"/>
    </location>
</feature>
<organism evidence="2 3">
    <name type="scientific">Hibiscus sabdariffa</name>
    <name type="common">roselle</name>
    <dbReference type="NCBI Taxonomy" id="183260"/>
    <lineage>
        <taxon>Eukaryota</taxon>
        <taxon>Viridiplantae</taxon>
        <taxon>Streptophyta</taxon>
        <taxon>Embryophyta</taxon>
        <taxon>Tracheophyta</taxon>
        <taxon>Spermatophyta</taxon>
        <taxon>Magnoliopsida</taxon>
        <taxon>eudicotyledons</taxon>
        <taxon>Gunneridae</taxon>
        <taxon>Pentapetalae</taxon>
        <taxon>rosids</taxon>
        <taxon>malvids</taxon>
        <taxon>Malvales</taxon>
        <taxon>Malvaceae</taxon>
        <taxon>Malvoideae</taxon>
        <taxon>Hibiscus</taxon>
    </lineage>
</organism>
<evidence type="ECO:0000313" key="2">
    <source>
        <dbReference type="EMBL" id="KAK8532214.1"/>
    </source>
</evidence>
<proteinExistence type="predicted"/>
<feature type="compositionally biased region" description="Basic residues" evidence="1">
    <location>
        <begin position="218"/>
        <end position="228"/>
    </location>
</feature>
<reference evidence="2 3" key="1">
    <citation type="journal article" date="2024" name="G3 (Bethesda)">
        <title>Genome assembly of Hibiscus sabdariffa L. provides insights into metabolisms of medicinal natural products.</title>
        <authorList>
            <person name="Kim T."/>
        </authorList>
    </citation>
    <scope>NUCLEOTIDE SEQUENCE [LARGE SCALE GENOMIC DNA]</scope>
    <source>
        <strain evidence="2">TK-2024</strain>
        <tissue evidence="2">Old leaves</tissue>
    </source>
</reference>
<accession>A0ABR2D889</accession>
<feature type="region of interest" description="Disordered" evidence="1">
    <location>
        <begin position="895"/>
        <end position="922"/>
    </location>
</feature>
<name>A0ABR2D889_9ROSI</name>
<feature type="compositionally biased region" description="Basic residues" evidence="1">
    <location>
        <begin position="516"/>
        <end position="528"/>
    </location>
</feature>
<dbReference type="EMBL" id="JBBPBM010000034">
    <property type="protein sequence ID" value="KAK8532214.1"/>
    <property type="molecule type" value="Genomic_DNA"/>
</dbReference>
<evidence type="ECO:0000256" key="1">
    <source>
        <dbReference type="SAM" id="MobiDB-lite"/>
    </source>
</evidence>
<evidence type="ECO:0000313" key="3">
    <source>
        <dbReference type="Proteomes" id="UP001472677"/>
    </source>
</evidence>
<dbReference type="PANTHER" id="PTHR32010">
    <property type="entry name" value="PHOTOSYSTEM II STABILITY/ASSEMBLY FACTOR HCF136, CHLOROPLASTIC"/>
    <property type="match status" value="1"/>
</dbReference>
<dbReference type="Proteomes" id="UP001472677">
    <property type="component" value="Unassembled WGS sequence"/>
</dbReference>
<dbReference type="PANTHER" id="PTHR32010:SF18">
    <property type="entry name" value="DUF789 FAMILY PROTEIN"/>
    <property type="match status" value="1"/>
</dbReference>
<dbReference type="InterPro" id="IPR008507">
    <property type="entry name" value="DUF789"/>
</dbReference>
<protein>
    <submittedName>
        <fullName evidence="2">Uncharacterized protein</fullName>
    </submittedName>
</protein>
<gene>
    <name evidence="2" type="ORF">V6N12_053660</name>
</gene>
<feature type="region of interest" description="Disordered" evidence="1">
    <location>
        <begin position="503"/>
        <end position="544"/>
    </location>
</feature>
<sequence length="1162" mass="129794">MLIMASLLFGHEMPCALQQIHLDSEKVSEVGQANWSKNSFQLNGSRRSSEVSGISSFHLRNIDQRCAIVTFPTVESDGQWRIVALPLQCFDHTNHFRSRNQVNMNDLHLVSSASIDSFMVDGRKTQKGPRPATTYPAKPFRGRSFSGSNVQHQFRNKTFSNSGTKFNEASNNSSYHCSITCNDTSAIMSEEFNATNPSAMFINSFEEDKSKNRDSQKRAKKKGKHKKKQLCDVGSTEPEVYSQYTGGSSASEICDCSNGAVTSSGSPNISTSDIDEVDISEFVVPSQVQMFSREQHHINNSEMGSEDQQLSRCQGDKQRKHLSHVSSLEGLHSKDFSDMHDSLVLDSVSVGLNREDSTSSVSLEPFNKNILEICQSELPDSGAKKGSSYCQNYLCSTIETHDYMEESKHGVARSSLHGQIVASSKRGKQFKSVPVSSSTCRPGYIGNFYSRKGTENSHSVWQRVQKNAVVKCNTELKKTSPVCPEFDVSLKDVPVLKRNPNAANVTNLSTTNDKKSKSKVPRKLKRKVSPASKEEKNSFPWKESHPNKVDCARVGTLKSESVDNFLSGPSCIEPCDTVYGTAFGLNNLCIENQNSILQKSFAPLDQPNLLEVQSPVYLSHLMVNGVAQTEKGISLAENGKQSHNLGSVMQKWIPIRIKDCGLKTSVRSANLSLEHTNGPDAEDWTSKNTFEDKVNPCSENLSMNSGTLCRTGKDSRHEISSLKDVNHIQNLRNLNACVNENENKHSVVNFFIDNETKEQDLSVAATDLNKIAKALNDAYRAQMASEAVQMATGCPIAEFERLLHFCSPVICHSYSPVGCHTCLLDQVPSALLCRHETPNIPLGCLWQWYEKHGSYGLEIRAEDHKNPKRLGIDQFAFRAYFVPYLSAVQLFRNSKNDSTQNNTSISSPGVSEDSDTCSTSRNSATVGYRPIFSLLVPQPRTAEPSNRLQVNDVVRSEPFAVSPEDVLPVNSVDITQSDCLELAFEYFESEQPQQRRSLYEKIQDLVRDDASSRCNMYGDPVYLNSINIHELHPQSWYSVAWYPIYKIPDGNFRAAFLTYHSLGHLVCRNSKFDYPRVDTCVVSPVVGLQSYNAQGECWFQPRHPTTDDTCENQGLSPSRILKERLRTLEETASLMARAVVTKGNKTSVNRHPDYEFFFSRQQ</sequence>
<comment type="caution">
    <text evidence="2">The sequence shown here is derived from an EMBL/GenBank/DDBJ whole genome shotgun (WGS) entry which is preliminary data.</text>
</comment>
<feature type="compositionally biased region" description="Basic and acidic residues" evidence="1">
    <location>
        <begin position="206"/>
        <end position="217"/>
    </location>
</feature>
<feature type="region of interest" description="Disordered" evidence="1">
    <location>
        <begin position="122"/>
        <end position="148"/>
    </location>
</feature>
<keyword evidence="3" id="KW-1185">Reference proteome</keyword>
<dbReference type="Pfam" id="PF05623">
    <property type="entry name" value="DUF789"/>
    <property type="match status" value="1"/>
</dbReference>
<feature type="region of interest" description="Disordered" evidence="1">
    <location>
        <begin position="204"/>
        <end position="232"/>
    </location>
</feature>